<feature type="region of interest" description="Disordered" evidence="1">
    <location>
        <begin position="94"/>
        <end position="175"/>
    </location>
</feature>
<sequence>MSQHSHPLNQPVPAGHPQRITDADESRSADRHSRTVKYTISMSVRMACFITAFFVHGWIQVVMLILAVVLPYFAVVVANASGADLAKRTETNYYEGGPGEPAMLDGAPAATVGDDDAQRPSAEDRRETPDGSDDVDEPDLLSGHWYDPEADADEPPEGPPHRNHHSRSGNEREHG</sequence>
<feature type="region of interest" description="Disordered" evidence="1">
    <location>
        <begin position="1"/>
        <end position="34"/>
    </location>
</feature>
<dbReference type="RefSeq" id="WP_087001037.1">
    <property type="nucleotide sequence ID" value="NZ_FUHW01000052.1"/>
</dbReference>
<dbReference type="InterPro" id="IPR021449">
    <property type="entry name" value="DUF3099"/>
</dbReference>
<gene>
    <name evidence="3" type="ORF">FM101_14960</name>
</gene>
<protein>
    <recommendedName>
        <fullName evidence="5">DUF3099 domain-containing protein</fullName>
    </recommendedName>
</protein>
<proteinExistence type="predicted"/>
<evidence type="ECO:0000256" key="1">
    <source>
        <dbReference type="SAM" id="MobiDB-lite"/>
    </source>
</evidence>
<dbReference type="Pfam" id="PF11298">
    <property type="entry name" value="DUF3099"/>
    <property type="match status" value="1"/>
</dbReference>
<keyword evidence="4" id="KW-1185">Reference proteome</keyword>
<dbReference type="EMBL" id="FUHW01000052">
    <property type="protein sequence ID" value="SJM72377.1"/>
    <property type="molecule type" value="Genomic_DNA"/>
</dbReference>
<name>A0A1R4GVY9_9MICC</name>
<evidence type="ECO:0000313" key="4">
    <source>
        <dbReference type="Proteomes" id="UP000195913"/>
    </source>
</evidence>
<feature type="compositionally biased region" description="Acidic residues" evidence="1">
    <location>
        <begin position="130"/>
        <end position="139"/>
    </location>
</feature>
<keyword evidence="2" id="KW-1133">Transmembrane helix</keyword>
<organism evidence="3 4">
    <name type="scientific">Arthrobacter rhombi</name>
    <dbReference type="NCBI Taxonomy" id="71253"/>
    <lineage>
        <taxon>Bacteria</taxon>
        <taxon>Bacillati</taxon>
        <taxon>Actinomycetota</taxon>
        <taxon>Actinomycetes</taxon>
        <taxon>Micrococcales</taxon>
        <taxon>Micrococcaceae</taxon>
        <taxon>Arthrobacter</taxon>
    </lineage>
</organism>
<keyword evidence="2" id="KW-0812">Transmembrane</keyword>
<reference evidence="3 4" key="1">
    <citation type="submission" date="2017-02" db="EMBL/GenBank/DDBJ databases">
        <authorList>
            <person name="Peterson S.W."/>
        </authorList>
    </citation>
    <scope>NUCLEOTIDE SEQUENCE [LARGE SCALE GENOMIC DNA]</scope>
    <source>
        <strain evidence="3 4">B Ar 00.02</strain>
    </source>
</reference>
<feature type="compositionally biased region" description="Basic and acidic residues" evidence="1">
    <location>
        <begin position="19"/>
        <end position="33"/>
    </location>
</feature>
<dbReference type="AlphaFoldDB" id="A0A1R4GVY9"/>
<accession>A0A1R4GVY9</accession>
<keyword evidence="2" id="KW-0472">Membrane</keyword>
<evidence type="ECO:0000313" key="3">
    <source>
        <dbReference type="EMBL" id="SJM72377.1"/>
    </source>
</evidence>
<feature type="compositionally biased region" description="Basic and acidic residues" evidence="1">
    <location>
        <begin position="116"/>
        <end position="129"/>
    </location>
</feature>
<feature type="transmembrane region" description="Helical" evidence="2">
    <location>
        <begin position="61"/>
        <end position="80"/>
    </location>
</feature>
<evidence type="ECO:0000256" key="2">
    <source>
        <dbReference type="SAM" id="Phobius"/>
    </source>
</evidence>
<evidence type="ECO:0008006" key="5">
    <source>
        <dbReference type="Google" id="ProtNLM"/>
    </source>
</evidence>
<dbReference type="Proteomes" id="UP000195913">
    <property type="component" value="Unassembled WGS sequence"/>
</dbReference>